<dbReference type="EMBL" id="AP005185">
    <property type="protein sequence ID" value="BAC83951.1"/>
    <property type="molecule type" value="Genomic_DNA"/>
</dbReference>
<sequence>MRSRCYVQRMTSQSAGGGGSPPSRRQFSSIFDSHTITNTATAPSPTPLLGPSSLLPPYMKGMAISISPVPLPPISSPRIAASLLLAGCPPPLLPYRGGDGEEEDGGDEDVGDGVRGPRSCRCPTIFMPSHISVPIS</sequence>
<feature type="region of interest" description="Disordered" evidence="1">
    <location>
        <begin position="94"/>
        <end position="118"/>
    </location>
</feature>
<dbReference type="AlphaFoldDB" id="Q6Z4A8"/>
<reference evidence="3" key="1">
    <citation type="journal article" date="2005" name="Nature">
        <title>The map-based sequence of the rice genome.</title>
        <authorList>
            <consortium name="International rice genome sequencing project (IRGSP)"/>
            <person name="Matsumoto T."/>
            <person name="Wu J."/>
            <person name="Kanamori H."/>
            <person name="Katayose Y."/>
            <person name="Fujisawa M."/>
            <person name="Namiki N."/>
            <person name="Mizuno H."/>
            <person name="Yamamoto K."/>
            <person name="Antonio B.A."/>
            <person name="Baba T."/>
            <person name="Sakata K."/>
            <person name="Nagamura Y."/>
            <person name="Aoki H."/>
            <person name="Arikawa K."/>
            <person name="Arita K."/>
            <person name="Bito T."/>
            <person name="Chiden Y."/>
            <person name="Fujitsuka N."/>
            <person name="Fukunaka R."/>
            <person name="Hamada M."/>
            <person name="Harada C."/>
            <person name="Hayashi A."/>
            <person name="Hijishita S."/>
            <person name="Honda M."/>
            <person name="Hosokawa S."/>
            <person name="Ichikawa Y."/>
            <person name="Idonuma A."/>
            <person name="Iijima M."/>
            <person name="Ikeda M."/>
            <person name="Ikeno M."/>
            <person name="Ito K."/>
            <person name="Ito S."/>
            <person name="Ito T."/>
            <person name="Ito Y."/>
            <person name="Ito Y."/>
            <person name="Iwabuchi A."/>
            <person name="Kamiya K."/>
            <person name="Karasawa W."/>
            <person name="Kurita K."/>
            <person name="Katagiri S."/>
            <person name="Kikuta A."/>
            <person name="Kobayashi H."/>
            <person name="Kobayashi N."/>
            <person name="Machita K."/>
            <person name="Maehara T."/>
            <person name="Masukawa M."/>
            <person name="Mizubayashi T."/>
            <person name="Mukai Y."/>
            <person name="Nagasaki H."/>
            <person name="Nagata Y."/>
            <person name="Naito S."/>
            <person name="Nakashima M."/>
            <person name="Nakama Y."/>
            <person name="Nakamichi Y."/>
            <person name="Nakamura M."/>
            <person name="Meguro A."/>
            <person name="Negishi M."/>
            <person name="Ohta I."/>
            <person name="Ohta T."/>
            <person name="Okamoto M."/>
            <person name="Ono N."/>
            <person name="Saji S."/>
            <person name="Sakaguchi M."/>
            <person name="Sakai K."/>
            <person name="Shibata M."/>
            <person name="Shimokawa T."/>
            <person name="Song J."/>
            <person name="Takazaki Y."/>
            <person name="Terasawa K."/>
            <person name="Tsugane M."/>
            <person name="Tsuji K."/>
            <person name="Ueda S."/>
            <person name="Waki K."/>
            <person name="Yamagata H."/>
            <person name="Yamamoto M."/>
            <person name="Yamamoto S."/>
            <person name="Yamane H."/>
            <person name="Yoshiki S."/>
            <person name="Yoshihara R."/>
            <person name="Yukawa K."/>
            <person name="Zhong H."/>
            <person name="Yano M."/>
            <person name="Yuan Q."/>
            <person name="Ouyang S."/>
            <person name="Liu J."/>
            <person name="Jones K.M."/>
            <person name="Gansberger K."/>
            <person name="Moffat K."/>
            <person name="Hill J."/>
            <person name="Bera J."/>
            <person name="Fadrosh D."/>
            <person name="Jin S."/>
            <person name="Johri S."/>
            <person name="Kim M."/>
            <person name="Overton L."/>
            <person name="Reardon M."/>
            <person name="Tsitrin T."/>
            <person name="Vuong H."/>
            <person name="Weaver B."/>
            <person name="Ciecko A."/>
            <person name="Tallon L."/>
            <person name="Jackson J."/>
            <person name="Pai G."/>
            <person name="Aken S.V."/>
            <person name="Utterback T."/>
            <person name="Reidmuller S."/>
            <person name="Feldblyum T."/>
            <person name="Hsiao J."/>
            <person name="Zismann V."/>
            <person name="Iobst S."/>
            <person name="de Vazeille A.R."/>
            <person name="Buell C.R."/>
            <person name="Ying K."/>
            <person name="Li Y."/>
            <person name="Lu T."/>
            <person name="Huang Y."/>
            <person name="Zhao Q."/>
            <person name="Feng Q."/>
            <person name="Zhang L."/>
            <person name="Zhu J."/>
            <person name="Weng Q."/>
            <person name="Mu J."/>
            <person name="Lu Y."/>
            <person name="Fan D."/>
            <person name="Liu Y."/>
            <person name="Guan J."/>
            <person name="Zhang Y."/>
            <person name="Yu S."/>
            <person name="Liu X."/>
            <person name="Zhang Y."/>
            <person name="Hong G."/>
            <person name="Han B."/>
            <person name="Choisne N."/>
            <person name="Demange N."/>
            <person name="Orjeda G."/>
            <person name="Samain S."/>
            <person name="Cattolico L."/>
            <person name="Pelletier E."/>
            <person name="Couloux A."/>
            <person name="Segurens B."/>
            <person name="Wincker P."/>
            <person name="D'Hont A."/>
            <person name="Scarpelli C."/>
            <person name="Weissenbach J."/>
            <person name="Salanoubat M."/>
            <person name="Quetier F."/>
            <person name="Yu Y."/>
            <person name="Kim H.R."/>
            <person name="Rambo T."/>
            <person name="Currie J."/>
            <person name="Collura K."/>
            <person name="Luo M."/>
            <person name="Yang T."/>
            <person name="Ammiraju J.S.S."/>
            <person name="Engler F."/>
            <person name="Soderlund C."/>
            <person name="Wing R.A."/>
            <person name="Palmer L.E."/>
            <person name="de la Bastide M."/>
            <person name="Spiegel L."/>
            <person name="Nascimento L."/>
            <person name="Zutavern T."/>
            <person name="O'Shaughnessy A."/>
            <person name="Dike S."/>
            <person name="Dedhia N."/>
            <person name="Preston R."/>
            <person name="Balija V."/>
            <person name="McCombie W.R."/>
            <person name="Chow T."/>
            <person name="Chen H."/>
            <person name="Chung M."/>
            <person name="Chen C."/>
            <person name="Shaw J."/>
            <person name="Wu H."/>
            <person name="Hsiao K."/>
            <person name="Chao Y."/>
            <person name="Chu M."/>
            <person name="Cheng C."/>
            <person name="Hour A."/>
            <person name="Lee P."/>
            <person name="Lin S."/>
            <person name="Lin Y."/>
            <person name="Liou J."/>
            <person name="Liu S."/>
            <person name="Hsing Y."/>
            <person name="Raghuvanshi S."/>
            <person name="Mohanty A."/>
            <person name="Bharti A.K."/>
            <person name="Gaur A."/>
            <person name="Gupta V."/>
            <person name="Kumar D."/>
            <person name="Ravi V."/>
            <person name="Vij S."/>
            <person name="Kapur A."/>
            <person name="Khurana P."/>
            <person name="Khurana P."/>
            <person name="Khurana J.P."/>
            <person name="Tyagi A.K."/>
            <person name="Gaikwad K."/>
            <person name="Singh A."/>
            <person name="Dalal V."/>
            <person name="Srivastava S."/>
            <person name="Dixit A."/>
            <person name="Pal A.K."/>
            <person name="Ghazi I.A."/>
            <person name="Yadav M."/>
            <person name="Pandit A."/>
            <person name="Bhargava A."/>
            <person name="Sureshbabu K."/>
            <person name="Batra K."/>
            <person name="Sharma T.R."/>
            <person name="Mohapatra T."/>
            <person name="Singh N.K."/>
            <person name="Messing J."/>
            <person name="Nelson A.B."/>
            <person name="Fuks G."/>
            <person name="Kavchok S."/>
            <person name="Keizer G."/>
            <person name="Linton E."/>
            <person name="Llaca V."/>
            <person name="Song R."/>
            <person name="Tanyolac B."/>
            <person name="Young S."/>
            <person name="Ho-Il K."/>
            <person name="Hahn J.H."/>
            <person name="Sangsakoo G."/>
            <person name="Vanavichit A."/>
            <person name="de Mattos Luiz.A.T."/>
            <person name="Zimmer P.D."/>
            <person name="Malone G."/>
            <person name="Dellagostin O."/>
            <person name="de Oliveira A.C."/>
            <person name="Bevan M."/>
            <person name="Bancroft I."/>
            <person name="Minx P."/>
            <person name="Cordum H."/>
            <person name="Wilson R."/>
            <person name="Cheng Z."/>
            <person name="Jin W."/>
            <person name="Jiang J."/>
            <person name="Leong S.A."/>
            <person name="Iwama H."/>
            <person name="Gojobori T."/>
            <person name="Itoh T."/>
            <person name="Niimura Y."/>
            <person name="Fujii Y."/>
            <person name="Habara T."/>
            <person name="Sakai H."/>
            <person name="Sato Y."/>
            <person name="Wilson G."/>
            <person name="Kumar K."/>
            <person name="McCouch S."/>
            <person name="Juretic N."/>
            <person name="Hoen D."/>
            <person name="Wright S."/>
            <person name="Bruskiewich R."/>
            <person name="Bureau T."/>
            <person name="Miyao A."/>
            <person name="Hirochika H."/>
            <person name="Nishikawa T."/>
            <person name="Kadowaki K."/>
            <person name="Sugiura M."/>
            <person name="Burr B."/>
            <person name="Sasaki T."/>
        </authorList>
    </citation>
    <scope>NUCLEOTIDE SEQUENCE [LARGE SCALE GENOMIC DNA]</scope>
    <source>
        <strain evidence="3">cv. Nipponbare</strain>
    </source>
</reference>
<feature type="region of interest" description="Disordered" evidence="1">
    <location>
        <begin position="1"/>
        <end position="49"/>
    </location>
</feature>
<protein>
    <submittedName>
        <fullName evidence="2">Uncharacterized protein</fullName>
    </submittedName>
</protein>
<proteinExistence type="predicted"/>
<reference evidence="3" key="2">
    <citation type="journal article" date="2008" name="Nucleic Acids Res.">
        <title>The rice annotation project database (RAP-DB): 2008 update.</title>
        <authorList>
            <consortium name="The rice annotation project (RAP)"/>
        </authorList>
    </citation>
    <scope>GENOME REANNOTATION</scope>
    <source>
        <strain evidence="3">cv. Nipponbare</strain>
    </source>
</reference>
<name>Q6Z4A8_ORYSJ</name>
<evidence type="ECO:0000256" key="1">
    <source>
        <dbReference type="SAM" id="MobiDB-lite"/>
    </source>
</evidence>
<accession>Q6Z4A8</accession>
<organism evidence="2 3">
    <name type="scientific">Oryza sativa subsp. japonica</name>
    <name type="common">Rice</name>
    <dbReference type="NCBI Taxonomy" id="39947"/>
    <lineage>
        <taxon>Eukaryota</taxon>
        <taxon>Viridiplantae</taxon>
        <taxon>Streptophyta</taxon>
        <taxon>Embryophyta</taxon>
        <taxon>Tracheophyta</taxon>
        <taxon>Spermatophyta</taxon>
        <taxon>Magnoliopsida</taxon>
        <taxon>Liliopsida</taxon>
        <taxon>Poales</taxon>
        <taxon>Poaceae</taxon>
        <taxon>BOP clade</taxon>
        <taxon>Oryzoideae</taxon>
        <taxon>Oryzeae</taxon>
        <taxon>Oryzinae</taxon>
        <taxon>Oryza</taxon>
        <taxon>Oryza sativa</taxon>
    </lineage>
</organism>
<evidence type="ECO:0000313" key="2">
    <source>
        <dbReference type="EMBL" id="BAC83951.1"/>
    </source>
</evidence>
<dbReference type="Proteomes" id="UP000000763">
    <property type="component" value="Chromosome 7"/>
</dbReference>
<feature type="compositionally biased region" description="Low complexity" evidence="1">
    <location>
        <begin position="39"/>
        <end position="49"/>
    </location>
</feature>
<gene>
    <name evidence="2" type="primary">P0409B11.12</name>
</gene>
<evidence type="ECO:0000313" key="3">
    <source>
        <dbReference type="Proteomes" id="UP000000763"/>
    </source>
</evidence>
<feature type="compositionally biased region" description="Acidic residues" evidence="1">
    <location>
        <begin position="100"/>
        <end position="111"/>
    </location>
</feature>